<evidence type="ECO:0000313" key="1">
    <source>
        <dbReference type="EMBL" id="CAF1395214.1"/>
    </source>
</evidence>
<evidence type="ECO:0008006" key="3">
    <source>
        <dbReference type="Google" id="ProtNLM"/>
    </source>
</evidence>
<proteinExistence type="predicted"/>
<gene>
    <name evidence="1" type="ORF">XAT740_LOCUS33829</name>
</gene>
<accession>A0A815KTA1</accession>
<dbReference type="AlphaFoldDB" id="A0A815KTA1"/>
<name>A0A815KTA1_ADIRI</name>
<organism evidence="1 2">
    <name type="scientific">Adineta ricciae</name>
    <name type="common">Rotifer</name>
    <dbReference type="NCBI Taxonomy" id="249248"/>
    <lineage>
        <taxon>Eukaryota</taxon>
        <taxon>Metazoa</taxon>
        <taxon>Spiralia</taxon>
        <taxon>Gnathifera</taxon>
        <taxon>Rotifera</taxon>
        <taxon>Eurotatoria</taxon>
        <taxon>Bdelloidea</taxon>
        <taxon>Adinetida</taxon>
        <taxon>Adinetidae</taxon>
        <taxon>Adineta</taxon>
    </lineage>
</organism>
<evidence type="ECO:0000313" key="2">
    <source>
        <dbReference type="Proteomes" id="UP000663828"/>
    </source>
</evidence>
<dbReference type="EMBL" id="CAJNOR010003260">
    <property type="protein sequence ID" value="CAF1395214.1"/>
    <property type="molecule type" value="Genomic_DNA"/>
</dbReference>
<sequence length="183" mass="20632">MLSNDRMGIASFRFQQVTDNTKMSFGAEEHGDWRPHTGCKCPFRTKKLTELWLIEVPVAHPVVRGASAVLAIPLAPVVLASKLIFSPTTPTLNIVAHLAIECKYRCSECGNVDYYTFEFSGAGKESRCGRYENISRLKSSSREMTLDDLYHIFLRTWPSATASDYNSLTKNCQHFATDMWAKI</sequence>
<dbReference type="Proteomes" id="UP000663828">
    <property type="component" value="Unassembled WGS sequence"/>
</dbReference>
<protein>
    <recommendedName>
        <fullName evidence="3">PPPDE domain-containing protein</fullName>
    </recommendedName>
</protein>
<comment type="caution">
    <text evidence="1">The sequence shown here is derived from an EMBL/GenBank/DDBJ whole genome shotgun (WGS) entry which is preliminary data.</text>
</comment>
<keyword evidence="2" id="KW-1185">Reference proteome</keyword>
<reference evidence="1" key="1">
    <citation type="submission" date="2021-02" db="EMBL/GenBank/DDBJ databases">
        <authorList>
            <person name="Nowell W R."/>
        </authorList>
    </citation>
    <scope>NUCLEOTIDE SEQUENCE</scope>
</reference>